<dbReference type="Proteomes" id="UP001601058">
    <property type="component" value="Unassembled WGS sequence"/>
</dbReference>
<sequence>MEKGYNGEFELEGKEKEKWERHLMLTELYIKGVEIEKIAKIAGLTKEEVDEHFPRIY</sequence>
<protein>
    <submittedName>
        <fullName evidence="1">Uncharacterized protein</fullName>
    </submittedName>
</protein>
<evidence type="ECO:0000313" key="2">
    <source>
        <dbReference type="Proteomes" id="UP001601058"/>
    </source>
</evidence>
<reference evidence="1 2" key="1">
    <citation type="submission" date="2024-08" db="EMBL/GenBank/DDBJ databases">
        <title>Two novel Cytobacillus novel species.</title>
        <authorList>
            <person name="Liu G."/>
        </authorList>
    </citation>
    <scope>NUCLEOTIDE SEQUENCE [LARGE SCALE GENOMIC DNA]</scope>
    <source>
        <strain evidence="1 2">FJAT-53684</strain>
    </source>
</reference>
<proteinExistence type="predicted"/>
<keyword evidence="2" id="KW-1185">Reference proteome</keyword>
<accession>A0ABW6JXD2</accession>
<dbReference type="EMBL" id="JBIACJ010000003">
    <property type="protein sequence ID" value="MFE8696144.1"/>
    <property type="molecule type" value="Genomic_DNA"/>
</dbReference>
<evidence type="ECO:0000313" key="1">
    <source>
        <dbReference type="EMBL" id="MFE8696144.1"/>
    </source>
</evidence>
<comment type="caution">
    <text evidence="1">The sequence shown here is derived from an EMBL/GenBank/DDBJ whole genome shotgun (WGS) entry which is preliminary data.</text>
</comment>
<dbReference type="RefSeq" id="WP_389217567.1">
    <property type="nucleotide sequence ID" value="NZ_JBIACJ010000003.1"/>
</dbReference>
<name>A0ABW6JXD2_9BACI</name>
<organism evidence="1 2">
    <name type="scientific">Cytobacillus mangrovibacter</name>
    <dbReference type="NCBI Taxonomy" id="3299024"/>
    <lineage>
        <taxon>Bacteria</taxon>
        <taxon>Bacillati</taxon>
        <taxon>Bacillota</taxon>
        <taxon>Bacilli</taxon>
        <taxon>Bacillales</taxon>
        <taxon>Bacillaceae</taxon>
        <taxon>Cytobacillus</taxon>
    </lineage>
</organism>
<gene>
    <name evidence="1" type="ORF">ACFYKT_07235</name>
</gene>